<protein>
    <submittedName>
        <fullName evidence="1">Uncharacterized protein</fullName>
    </submittedName>
</protein>
<accession>X1RWB5</accession>
<comment type="caution">
    <text evidence="1">The sequence shown here is derived from an EMBL/GenBank/DDBJ whole genome shotgun (WGS) entry which is preliminary data.</text>
</comment>
<gene>
    <name evidence="1" type="ORF">S06H3_66792</name>
</gene>
<feature type="non-terminal residue" evidence="1">
    <location>
        <position position="46"/>
    </location>
</feature>
<evidence type="ECO:0000313" key="1">
    <source>
        <dbReference type="EMBL" id="GAI71236.1"/>
    </source>
</evidence>
<organism evidence="1">
    <name type="scientific">marine sediment metagenome</name>
    <dbReference type="NCBI Taxonomy" id="412755"/>
    <lineage>
        <taxon>unclassified sequences</taxon>
        <taxon>metagenomes</taxon>
        <taxon>ecological metagenomes</taxon>
    </lineage>
</organism>
<proteinExistence type="predicted"/>
<name>X1RWB5_9ZZZZ</name>
<feature type="non-terminal residue" evidence="1">
    <location>
        <position position="1"/>
    </location>
</feature>
<dbReference type="EMBL" id="BARV01045753">
    <property type="protein sequence ID" value="GAI71236.1"/>
    <property type="molecule type" value="Genomic_DNA"/>
</dbReference>
<sequence length="46" mass="5255">IHAPLEMTEEGDGYLDRSRGQQSLIIAKLDNEQRKKAISKFNVLLQ</sequence>
<reference evidence="1" key="1">
    <citation type="journal article" date="2014" name="Front. Microbiol.">
        <title>High frequency of phylogenetically diverse reductive dehalogenase-homologous genes in deep subseafloor sedimentary metagenomes.</title>
        <authorList>
            <person name="Kawai M."/>
            <person name="Futagami T."/>
            <person name="Toyoda A."/>
            <person name="Takaki Y."/>
            <person name="Nishi S."/>
            <person name="Hori S."/>
            <person name="Arai W."/>
            <person name="Tsubouchi T."/>
            <person name="Morono Y."/>
            <person name="Uchiyama I."/>
            <person name="Ito T."/>
            <person name="Fujiyama A."/>
            <person name="Inagaki F."/>
            <person name="Takami H."/>
        </authorList>
    </citation>
    <scope>NUCLEOTIDE SEQUENCE</scope>
    <source>
        <strain evidence="1">Expedition CK06-06</strain>
    </source>
</reference>
<dbReference type="AlphaFoldDB" id="X1RWB5"/>